<feature type="transmembrane region" description="Helical" evidence="6">
    <location>
        <begin position="547"/>
        <end position="566"/>
    </location>
</feature>
<evidence type="ECO:0000256" key="4">
    <source>
        <dbReference type="ARBA" id="ARBA00022989"/>
    </source>
</evidence>
<dbReference type="GO" id="GO:0005886">
    <property type="term" value="C:plasma membrane"/>
    <property type="evidence" value="ECO:0007669"/>
    <property type="project" value="UniProtKB-SubCell"/>
</dbReference>
<accession>A0A8H7R1T2</accession>
<dbReference type="InterPro" id="IPR007300">
    <property type="entry name" value="CidB/LrgB"/>
</dbReference>
<evidence type="ECO:0000256" key="3">
    <source>
        <dbReference type="ARBA" id="ARBA00022692"/>
    </source>
</evidence>
<evidence type="ECO:0000313" key="7">
    <source>
        <dbReference type="EMBL" id="KAG2202315.1"/>
    </source>
</evidence>
<dbReference type="AlphaFoldDB" id="A0A8H7R1T2"/>
<dbReference type="OrthoDB" id="2502820at2759"/>
<gene>
    <name evidence="7" type="ORF">INT47_010763</name>
</gene>
<feature type="transmembrane region" description="Helical" evidence="6">
    <location>
        <begin position="292"/>
        <end position="308"/>
    </location>
</feature>
<keyword evidence="5 6" id="KW-0472">Membrane</keyword>
<feature type="transmembrane region" description="Helical" evidence="6">
    <location>
        <begin position="343"/>
        <end position="362"/>
    </location>
</feature>
<evidence type="ECO:0000256" key="5">
    <source>
        <dbReference type="ARBA" id="ARBA00023136"/>
    </source>
</evidence>
<protein>
    <submittedName>
        <fullName evidence="7">Uncharacterized protein</fullName>
    </submittedName>
</protein>
<dbReference type="Pfam" id="PF03788">
    <property type="entry name" value="LrgA"/>
    <property type="match status" value="1"/>
</dbReference>
<comment type="caution">
    <text evidence="7">The sequence shown here is derived from an EMBL/GenBank/DDBJ whole genome shotgun (WGS) entry which is preliminary data.</text>
</comment>
<dbReference type="Proteomes" id="UP000603453">
    <property type="component" value="Unassembled WGS sequence"/>
</dbReference>
<keyword evidence="3 6" id="KW-0812">Transmembrane</keyword>
<sequence>MLKKNLGEFNRRADHISDATNKFFGQQVPDYIKTLPSIKKDSIRWAANILYFGVGLMFYWAVSAVLRRMPNMEQFPANVAGMIVLYFLLMCARTVLPKQTDNLVKFIDPYSSFALRSMNVMFVPPVVLIVNNPPTAGPEVGRMICVFLVGYFVGFTTCTLIVRFWKMVLYGTCNRHKQAPHLPTSEKVKMHKNKTLEEEEVHIAIPPGPTDLSKFNSTVSAPGVVHQVSNGAISCASTLPGGSIASAPEHEEPDHSTDNNRVVYERYKPRQKHGPLHVFALWCMDQSTFDDLTMFIIFCICAFVFLPLPADSPALPFFRLFLYLTMTLLLYSASCRLPAKVRLVVHPIILTAACVMAGIAYFEQVKGSNIHHGADLYKNGVSFVSLVEKTNVAWPGAGDILSATMDVSIISMAFNVYKCRPDSFREWMIVCFSVAPMAFLVMFVTPLFAHGIGCTPADSIVWSSRSVTTAIGMVIGNILGANQSVVTCIIVFTGIMGPLVGPTLLKLARVKDDDFMTIGITMGSNSHGVGTAYLISKNPKASGLASIAFALFGTIGVIVASIPALSQTVKHLGGY</sequence>
<dbReference type="PANTHER" id="PTHR30249">
    <property type="entry name" value="PUTATIVE SEROTONIN TRANSPORTER"/>
    <property type="match status" value="1"/>
</dbReference>
<evidence type="ECO:0000256" key="1">
    <source>
        <dbReference type="ARBA" id="ARBA00004651"/>
    </source>
</evidence>
<evidence type="ECO:0000256" key="6">
    <source>
        <dbReference type="SAM" id="Phobius"/>
    </source>
</evidence>
<dbReference type="Pfam" id="PF04172">
    <property type="entry name" value="LrgB"/>
    <property type="match status" value="1"/>
</dbReference>
<reference evidence="7" key="1">
    <citation type="submission" date="2020-12" db="EMBL/GenBank/DDBJ databases">
        <title>Metabolic potential, ecology and presence of endohyphal bacteria is reflected in genomic diversity of Mucoromycotina.</title>
        <authorList>
            <person name="Muszewska A."/>
            <person name="Okrasinska A."/>
            <person name="Steczkiewicz K."/>
            <person name="Drgas O."/>
            <person name="Orlowska M."/>
            <person name="Perlinska-Lenart U."/>
            <person name="Aleksandrzak-Piekarczyk T."/>
            <person name="Szatraj K."/>
            <person name="Zielenkiewicz U."/>
            <person name="Pilsyk S."/>
            <person name="Malc E."/>
            <person name="Mieczkowski P."/>
            <person name="Kruszewska J.S."/>
            <person name="Biernat P."/>
            <person name="Pawlowska J."/>
        </authorList>
    </citation>
    <scope>NUCLEOTIDE SEQUENCE</scope>
    <source>
        <strain evidence="7">WA0000017839</strain>
    </source>
</reference>
<feature type="transmembrane region" description="Helical" evidence="6">
    <location>
        <begin position="43"/>
        <end position="62"/>
    </location>
</feature>
<proteinExistence type="predicted"/>
<feature type="transmembrane region" description="Helical" evidence="6">
    <location>
        <begin position="74"/>
        <end position="92"/>
    </location>
</feature>
<dbReference type="PANTHER" id="PTHR30249:SF0">
    <property type="entry name" value="PLASTIDAL GLYCOLATE_GLYCERATE TRANSLOCATOR 1, CHLOROPLASTIC"/>
    <property type="match status" value="1"/>
</dbReference>
<keyword evidence="2" id="KW-1003">Cell membrane</keyword>
<organism evidence="7 8">
    <name type="scientific">Mucor saturninus</name>
    <dbReference type="NCBI Taxonomy" id="64648"/>
    <lineage>
        <taxon>Eukaryota</taxon>
        <taxon>Fungi</taxon>
        <taxon>Fungi incertae sedis</taxon>
        <taxon>Mucoromycota</taxon>
        <taxon>Mucoromycotina</taxon>
        <taxon>Mucoromycetes</taxon>
        <taxon>Mucorales</taxon>
        <taxon>Mucorineae</taxon>
        <taxon>Mucoraceae</taxon>
        <taxon>Mucor</taxon>
    </lineage>
</organism>
<keyword evidence="8" id="KW-1185">Reference proteome</keyword>
<comment type="subcellular location">
    <subcellularLocation>
        <location evidence="1">Cell membrane</location>
        <topology evidence="1">Multi-pass membrane protein</topology>
    </subcellularLocation>
</comment>
<keyword evidence="4 6" id="KW-1133">Transmembrane helix</keyword>
<dbReference type="InterPro" id="IPR005538">
    <property type="entry name" value="LrgA/CidA"/>
</dbReference>
<evidence type="ECO:0000256" key="2">
    <source>
        <dbReference type="ARBA" id="ARBA00022475"/>
    </source>
</evidence>
<feature type="transmembrane region" description="Helical" evidence="6">
    <location>
        <begin position="427"/>
        <end position="449"/>
    </location>
</feature>
<name>A0A8H7R1T2_9FUNG</name>
<feature type="transmembrane region" description="Helical" evidence="6">
    <location>
        <begin position="515"/>
        <end position="535"/>
    </location>
</feature>
<dbReference type="EMBL" id="JAEPRD010000062">
    <property type="protein sequence ID" value="KAG2202315.1"/>
    <property type="molecule type" value="Genomic_DNA"/>
</dbReference>
<feature type="transmembrane region" description="Helical" evidence="6">
    <location>
        <begin position="143"/>
        <end position="165"/>
    </location>
</feature>
<feature type="transmembrane region" description="Helical" evidence="6">
    <location>
        <begin position="470"/>
        <end position="495"/>
    </location>
</feature>
<feature type="transmembrane region" description="Helical" evidence="6">
    <location>
        <begin position="314"/>
        <end position="331"/>
    </location>
</feature>
<evidence type="ECO:0000313" key="8">
    <source>
        <dbReference type="Proteomes" id="UP000603453"/>
    </source>
</evidence>